<sequence length="92" mass="10235">MPDDRKPIKRGIDEQEQNGVTTPNNATCKNLYEITKKAVNEMKLEAEVEYVTGNEGMQKIIELGAMSSPVLAVNDHIAMTGFTPDLEIIKEK</sequence>
<accession>X1VYJ4</accession>
<dbReference type="EMBL" id="BARW01037680">
    <property type="protein sequence ID" value="GAJ17340.1"/>
    <property type="molecule type" value="Genomic_DNA"/>
</dbReference>
<dbReference type="InterPro" id="IPR012336">
    <property type="entry name" value="Thioredoxin-like_fold"/>
</dbReference>
<dbReference type="Gene3D" id="3.40.30.10">
    <property type="entry name" value="Glutaredoxin"/>
    <property type="match status" value="1"/>
</dbReference>
<evidence type="ECO:0000256" key="1">
    <source>
        <dbReference type="SAM" id="MobiDB-lite"/>
    </source>
</evidence>
<organism evidence="3">
    <name type="scientific">marine sediment metagenome</name>
    <dbReference type="NCBI Taxonomy" id="412755"/>
    <lineage>
        <taxon>unclassified sequences</taxon>
        <taxon>metagenomes</taxon>
        <taxon>ecological metagenomes</taxon>
    </lineage>
</organism>
<reference evidence="3" key="1">
    <citation type="journal article" date="2014" name="Front. Microbiol.">
        <title>High frequency of phylogenetically diverse reductive dehalogenase-homologous genes in deep subseafloor sedimentary metagenomes.</title>
        <authorList>
            <person name="Kawai M."/>
            <person name="Futagami T."/>
            <person name="Toyoda A."/>
            <person name="Takaki Y."/>
            <person name="Nishi S."/>
            <person name="Hori S."/>
            <person name="Arai W."/>
            <person name="Tsubouchi T."/>
            <person name="Morono Y."/>
            <person name="Uchiyama I."/>
            <person name="Ito T."/>
            <person name="Fujiyama A."/>
            <person name="Inagaki F."/>
            <person name="Takami H."/>
        </authorList>
    </citation>
    <scope>NUCLEOTIDE SEQUENCE</scope>
    <source>
        <strain evidence="3">Expedition CK06-06</strain>
    </source>
</reference>
<feature type="domain" description="Thioredoxin-like fold" evidence="2">
    <location>
        <begin position="22"/>
        <end position="91"/>
    </location>
</feature>
<comment type="caution">
    <text evidence="3">The sequence shown here is derived from an EMBL/GenBank/DDBJ whole genome shotgun (WGS) entry which is preliminary data.</text>
</comment>
<dbReference type="AlphaFoldDB" id="X1VYJ4"/>
<feature type="non-terminal residue" evidence="3">
    <location>
        <position position="92"/>
    </location>
</feature>
<dbReference type="InterPro" id="IPR036249">
    <property type="entry name" value="Thioredoxin-like_sf"/>
</dbReference>
<gene>
    <name evidence="3" type="ORF">S12H4_58094</name>
</gene>
<dbReference type="SUPFAM" id="SSF52833">
    <property type="entry name" value="Thioredoxin-like"/>
    <property type="match status" value="1"/>
</dbReference>
<evidence type="ECO:0000259" key="2">
    <source>
        <dbReference type="Pfam" id="PF13192"/>
    </source>
</evidence>
<feature type="region of interest" description="Disordered" evidence="1">
    <location>
        <begin position="1"/>
        <end position="24"/>
    </location>
</feature>
<evidence type="ECO:0000313" key="3">
    <source>
        <dbReference type="EMBL" id="GAJ17340.1"/>
    </source>
</evidence>
<name>X1VYJ4_9ZZZZ</name>
<feature type="compositionally biased region" description="Basic and acidic residues" evidence="1">
    <location>
        <begin position="1"/>
        <end position="13"/>
    </location>
</feature>
<proteinExistence type="predicted"/>
<dbReference type="Pfam" id="PF13192">
    <property type="entry name" value="Thioredoxin_3"/>
    <property type="match status" value="1"/>
</dbReference>
<protein>
    <recommendedName>
        <fullName evidence="2">Thioredoxin-like fold domain-containing protein</fullName>
    </recommendedName>
</protein>